<evidence type="ECO:0000313" key="1">
    <source>
        <dbReference type="EMBL" id="GBP47930.1"/>
    </source>
</evidence>
<reference evidence="1 2" key="1">
    <citation type="journal article" date="2019" name="Commun. Biol.">
        <title>The bagworm genome reveals a unique fibroin gene that provides high tensile strength.</title>
        <authorList>
            <person name="Kono N."/>
            <person name="Nakamura H."/>
            <person name="Ohtoshi R."/>
            <person name="Tomita M."/>
            <person name="Numata K."/>
            <person name="Arakawa K."/>
        </authorList>
    </citation>
    <scope>NUCLEOTIDE SEQUENCE [LARGE SCALE GENOMIC DNA]</scope>
</reference>
<dbReference type="AlphaFoldDB" id="A0A4C1WAM8"/>
<accession>A0A4C1WAM8</accession>
<protein>
    <submittedName>
        <fullName evidence="1">Uncharacterized protein</fullName>
    </submittedName>
</protein>
<organism evidence="1 2">
    <name type="scientific">Eumeta variegata</name>
    <name type="common">Bagworm moth</name>
    <name type="synonym">Eumeta japonica</name>
    <dbReference type="NCBI Taxonomy" id="151549"/>
    <lineage>
        <taxon>Eukaryota</taxon>
        <taxon>Metazoa</taxon>
        <taxon>Ecdysozoa</taxon>
        <taxon>Arthropoda</taxon>
        <taxon>Hexapoda</taxon>
        <taxon>Insecta</taxon>
        <taxon>Pterygota</taxon>
        <taxon>Neoptera</taxon>
        <taxon>Endopterygota</taxon>
        <taxon>Lepidoptera</taxon>
        <taxon>Glossata</taxon>
        <taxon>Ditrysia</taxon>
        <taxon>Tineoidea</taxon>
        <taxon>Psychidae</taxon>
        <taxon>Oiketicinae</taxon>
        <taxon>Eumeta</taxon>
    </lineage>
</organism>
<dbReference type="Proteomes" id="UP000299102">
    <property type="component" value="Unassembled WGS sequence"/>
</dbReference>
<proteinExistence type="predicted"/>
<comment type="caution">
    <text evidence="1">The sequence shown here is derived from an EMBL/GenBank/DDBJ whole genome shotgun (WGS) entry which is preliminary data.</text>
</comment>
<gene>
    <name evidence="1" type="ORF">EVAR_31470_1</name>
</gene>
<sequence length="144" mass="15862">MEMAIATRQMSARHFPSRARARADVSPIKRPAISVIKGAEGTSLCWSLPTTSARVTNALNTNRRDKRLGPEWGRRHGAAAPRVNFKAICIFRVSRPEPGRGIGSGREISCVFIKRPATNNLVCVYFQSETSIDASSEMFALESK</sequence>
<evidence type="ECO:0000313" key="2">
    <source>
        <dbReference type="Proteomes" id="UP000299102"/>
    </source>
</evidence>
<dbReference type="EMBL" id="BGZK01000513">
    <property type="protein sequence ID" value="GBP47930.1"/>
    <property type="molecule type" value="Genomic_DNA"/>
</dbReference>
<keyword evidence="2" id="KW-1185">Reference proteome</keyword>
<name>A0A4C1WAM8_EUMVA</name>